<accession>A0A4Q7NCE8</accession>
<dbReference type="AlphaFoldDB" id="A0A4Q7NCE8"/>
<proteinExistence type="predicted"/>
<name>A0A4Q7NCE8_9BURK</name>
<reference evidence="1 2" key="1">
    <citation type="submission" date="2019-02" db="EMBL/GenBank/DDBJ databases">
        <title>Genomic Encyclopedia of Type Strains, Phase IV (KMG-IV): sequencing the most valuable type-strain genomes for metagenomic binning, comparative biology and taxonomic classification.</title>
        <authorList>
            <person name="Goeker M."/>
        </authorList>
    </citation>
    <scope>NUCLEOTIDE SEQUENCE [LARGE SCALE GENOMIC DNA]</scope>
    <source>
        <strain evidence="1 2">K24</strain>
    </source>
</reference>
<keyword evidence="2" id="KW-1185">Reference proteome</keyword>
<comment type="caution">
    <text evidence="1">The sequence shown here is derived from an EMBL/GenBank/DDBJ whole genome shotgun (WGS) entry which is preliminary data.</text>
</comment>
<sequence>MLTTVIPNGVAAVRPVLVERTCPRCHVRGHHQGNDSQVKHQLRCVSCGHVWRGRIRWDEVL</sequence>
<dbReference type="OrthoDB" id="7159357at2"/>
<dbReference type="RefSeq" id="WP_130358264.1">
    <property type="nucleotide sequence ID" value="NZ_SGXC01000002.1"/>
</dbReference>
<organism evidence="1 2">
    <name type="scientific">Pigmentiphaga kullae</name>
    <dbReference type="NCBI Taxonomy" id="151784"/>
    <lineage>
        <taxon>Bacteria</taxon>
        <taxon>Pseudomonadati</taxon>
        <taxon>Pseudomonadota</taxon>
        <taxon>Betaproteobacteria</taxon>
        <taxon>Burkholderiales</taxon>
        <taxon>Alcaligenaceae</taxon>
        <taxon>Pigmentiphaga</taxon>
    </lineage>
</organism>
<dbReference type="Proteomes" id="UP000292445">
    <property type="component" value="Unassembled WGS sequence"/>
</dbReference>
<evidence type="ECO:0000313" key="1">
    <source>
        <dbReference type="EMBL" id="RZS80619.1"/>
    </source>
</evidence>
<gene>
    <name evidence="1" type="ORF">EV675_3231</name>
</gene>
<protein>
    <submittedName>
        <fullName evidence="1">Uncharacterized protein</fullName>
    </submittedName>
</protein>
<evidence type="ECO:0000313" key="2">
    <source>
        <dbReference type="Proteomes" id="UP000292445"/>
    </source>
</evidence>
<dbReference type="EMBL" id="SGXC01000002">
    <property type="protein sequence ID" value="RZS80619.1"/>
    <property type="molecule type" value="Genomic_DNA"/>
</dbReference>